<organism evidence="3 4">
    <name type="scientific">Oculimacula yallundae</name>
    <dbReference type="NCBI Taxonomy" id="86028"/>
    <lineage>
        <taxon>Eukaryota</taxon>
        <taxon>Fungi</taxon>
        <taxon>Dikarya</taxon>
        <taxon>Ascomycota</taxon>
        <taxon>Pezizomycotina</taxon>
        <taxon>Leotiomycetes</taxon>
        <taxon>Helotiales</taxon>
        <taxon>Ploettnerulaceae</taxon>
        <taxon>Oculimacula</taxon>
    </lineage>
</organism>
<keyword evidence="2" id="KW-0732">Signal</keyword>
<accession>A0ABR4BX45</accession>
<reference evidence="3 4" key="1">
    <citation type="journal article" date="2024" name="Commun. Biol.">
        <title>Comparative genomic analysis of thermophilic fungi reveals convergent evolutionary adaptations and gene losses.</title>
        <authorList>
            <person name="Steindorff A.S."/>
            <person name="Aguilar-Pontes M.V."/>
            <person name="Robinson A.J."/>
            <person name="Andreopoulos B."/>
            <person name="LaButti K."/>
            <person name="Kuo A."/>
            <person name="Mondo S."/>
            <person name="Riley R."/>
            <person name="Otillar R."/>
            <person name="Haridas S."/>
            <person name="Lipzen A."/>
            <person name="Grimwood J."/>
            <person name="Schmutz J."/>
            <person name="Clum A."/>
            <person name="Reid I.D."/>
            <person name="Moisan M.C."/>
            <person name="Butler G."/>
            <person name="Nguyen T.T.M."/>
            <person name="Dewar K."/>
            <person name="Conant G."/>
            <person name="Drula E."/>
            <person name="Henrissat B."/>
            <person name="Hansel C."/>
            <person name="Singer S."/>
            <person name="Hutchinson M.I."/>
            <person name="de Vries R.P."/>
            <person name="Natvig D.O."/>
            <person name="Powell A.J."/>
            <person name="Tsang A."/>
            <person name="Grigoriev I.V."/>
        </authorList>
    </citation>
    <scope>NUCLEOTIDE SEQUENCE [LARGE SCALE GENOMIC DNA]</scope>
    <source>
        <strain evidence="3 4">CBS 494.80</strain>
    </source>
</reference>
<dbReference type="Proteomes" id="UP001595075">
    <property type="component" value="Unassembled WGS sequence"/>
</dbReference>
<evidence type="ECO:0000256" key="2">
    <source>
        <dbReference type="SAM" id="SignalP"/>
    </source>
</evidence>
<feature type="compositionally biased region" description="Low complexity" evidence="1">
    <location>
        <begin position="57"/>
        <end position="77"/>
    </location>
</feature>
<feature type="compositionally biased region" description="Polar residues" evidence="1">
    <location>
        <begin position="78"/>
        <end position="93"/>
    </location>
</feature>
<feature type="region of interest" description="Disordered" evidence="1">
    <location>
        <begin position="57"/>
        <end position="216"/>
    </location>
</feature>
<evidence type="ECO:0000256" key="1">
    <source>
        <dbReference type="SAM" id="MobiDB-lite"/>
    </source>
</evidence>
<feature type="signal peptide" evidence="2">
    <location>
        <begin position="1"/>
        <end position="19"/>
    </location>
</feature>
<gene>
    <name evidence="3" type="ORF">VTL71DRAFT_6500</name>
</gene>
<comment type="caution">
    <text evidence="3">The sequence shown here is derived from an EMBL/GenBank/DDBJ whole genome shotgun (WGS) entry which is preliminary data.</text>
</comment>
<evidence type="ECO:0000313" key="3">
    <source>
        <dbReference type="EMBL" id="KAL2062234.1"/>
    </source>
</evidence>
<protein>
    <submittedName>
        <fullName evidence="3">Uncharacterized protein</fullName>
    </submittedName>
</protein>
<evidence type="ECO:0000313" key="4">
    <source>
        <dbReference type="Proteomes" id="UP001595075"/>
    </source>
</evidence>
<keyword evidence="4" id="KW-1185">Reference proteome</keyword>
<sequence length="498" mass="51062">MHPHISILVLLALQVCVGAITFMPTLLHFTNTTVSTTSSLDSRSNSQVPLSTSTHIVSSAGSSHSSTTNVGVVTTSSKPISTTTDQQDFTSVSDIELAFPTSTDFPEEAEPVPGDDPVLIADPDTNIPPPSEYEPNDPGNFSDPGEGGQIDPNLDTPGSSTPGEDSKVDTSKSDSENDTFGPPGSTNGALDPGFLTDDSGVIISAAPSEPPLTFEDGDGNTVVLPPSGSTDPGPDEPIVISKPLSVLGQTTPTPTQVHTLSGRLTTLSSGLGVVIPGSTTVPVDPFLPSLTGSTTIINSETFIVIPNPTTTVALSIPHSSLVPGINNSNSLIATLPGHLTTISGTLQVILSGSTTIPLNTYLPGLQGLTTVISSKTYIVLSNPTTVAVSLPAPTPKSKSSTKPIPKLITTLPPFPSYMTVINSKTFVIVGKSTTVALDDGILTFTAISDSPGTVGLAGTGGGVVPAYAGPKSDGFAVRVGRWEVLVCLLGFVFVLGMW</sequence>
<dbReference type="EMBL" id="JAZHXI010000017">
    <property type="protein sequence ID" value="KAL2062234.1"/>
    <property type="molecule type" value="Genomic_DNA"/>
</dbReference>
<name>A0ABR4BX45_9HELO</name>
<feature type="compositionally biased region" description="Basic and acidic residues" evidence="1">
    <location>
        <begin position="164"/>
        <end position="175"/>
    </location>
</feature>
<feature type="chain" id="PRO_5045949486" evidence="2">
    <location>
        <begin position="20"/>
        <end position="498"/>
    </location>
</feature>
<proteinExistence type="predicted"/>